<sequence length="568" mass="61892">MLTLIPSFSHLVVLLSLLDSCSATEEDTVVVTSNGPLKGKRLQVGSGSVTAYLGIPYAEPPVGVLRFQKPQPHQSWSHVLETTSFGNSCHQETSYSMPYSNIWVANTPLSEDCLFLNIWVPNPQPTIPAPVLVWIHGGGYIAGAGSLDLNNGAFLAATEKVIVASMNYRLGVLGFLFFPPDVPGNMGLWDQQLAVKWLKENAAIFGGDPAQLTLLGHSAGAASVGLHLLAPTSQPLFARAVLQSGAPSAPWAWKEPEMLKRSALAMGLLLGCPVQNHSVLVNCLQTMEIKENGFDKFNFLFSPTTDGDFLLGEPQKLLESGLIQAKPLLAGITSDDGSVYVLYSVPAAIQSDGMLTWEQLLKGVKVTVQNPTVKDVEAAVLKYLENGHGPEHYRQALAQFSKDYYFVCPLIKVAAKVAEAGSPVYVYSFNHHFSGFIWHEWMGAAHGAELPFLFGILSTVRGTNESVTKAEAELSRKVMRYWAEFARRVNSEHMLINFYICKCNQPWVASKPSGQKNYPGFSGKNGDLVTLFMGNPSGSEAGEVRHGRFYNNATDQNFFSHQAHTGSL</sequence>
<protein>
    <submittedName>
        <fullName evidence="1">Uncharacterized protein</fullName>
    </submittedName>
</protein>
<accession>A0ACB8EG96</accession>
<name>A0ACB8EG96_9SAUR</name>
<reference evidence="1" key="1">
    <citation type="submission" date="2021-08" db="EMBL/GenBank/DDBJ databases">
        <title>The first chromosome-level gecko genome reveals the dynamic sex chromosomes of Neotropical dwarf geckos (Sphaerodactylidae: Sphaerodactylus).</title>
        <authorList>
            <person name="Pinto B.J."/>
            <person name="Keating S.E."/>
            <person name="Gamble T."/>
        </authorList>
    </citation>
    <scope>NUCLEOTIDE SEQUENCE</scope>
    <source>
        <strain evidence="1">TG3544</strain>
    </source>
</reference>
<proteinExistence type="predicted"/>
<keyword evidence="2" id="KW-1185">Reference proteome</keyword>
<dbReference type="EMBL" id="CM037616">
    <property type="protein sequence ID" value="KAH7991498.1"/>
    <property type="molecule type" value="Genomic_DNA"/>
</dbReference>
<gene>
    <name evidence="1" type="ORF">K3G42_006660</name>
</gene>
<evidence type="ECO:0000313" key="2">
    <source>
        <dbReference type="Proteomes" id="UP000827872"/>
    </source>
</evidence>
<comment type="caution">
    <text evidence="1">The sequence shown here is derived from an EMBL/GenBank/DDBJ whole genome shotgun (WGS) entry which is preliminary data.</text>
</comment>
<evidence type="ECO:0000313" key="1">
    <source>
        <dbReference type="EMBL" id="KAH7991498.1"/>
    </source>
</evidence>
<organism evidence="1 2">
    <name type="scientific">Sphaerodactylus townsendi</name>
    <dbReference type="NCBI Taxonomy" id="933632"/>
    <lineage>
        <taxon>Eukaryota</taxon>
        <taxon>Metazoa</taxon>
        <taxon>Chordata</taxon>
        <taxon>Craniata</taxon>
        <taxon>Vertebrata</taxon>
        <taxon>Euteleostomi</taxon>
        <taxon>Lepidosauria</taxon>
        <taxon>Squamata</taxon>
        <taxon>Bifurcata</taxon>
        <taxon>Gekkota</taxon>
        <taxon>Sphaerodactylidae</taxon>
        <taxon>Sphaerodactylus</taxon>
    </lineage>
</organism>
<dbReference type="Proteomes" id="UP000827872">
    <property type="component" value="Linkage Group LG03"/>
</dbReference>